<reference evidence="1 2" key="1">
    <citation type="submission" date="2021-07" db="EMBL/GenBank/DDBJ databases">
        <title>Sphingomonas sp.</title>
        <authorList>
            <person name="Feng G."/>
            <person name="Li J."/>
            <person name="Pan M."/>
        </authorList>
    </citation>
    <scope>NUCLEOTIDE SEQUENCE [LARGE SCALE GENOMIC DNA]</scope>
    <source>
        <strain evidence="1 2">RRHST34</strain>
    </source>
</reference>
<accession>A0ABS7BL86</accession>
<name>A0ABS7BL86_9SPHN</name>
<evidence type="ECO:0000313" key="1">
    <source>
        <dbReference type="EMBL" id="MBW6530350.1"/>
    </source>
</evidence>
<proteinExistence type="predicted"/>
<gene>
    <name evidence="1" type="ORF">KZ820_06340</name>
</gene>
<evidence type="ECO:0000313" key="2">
    <source>
        <dbReference type="Proteomes" id="UP000759103"/>
    </source>
</evidence>
<comment type="caution">
    <text evidence="1">The sequence shown here is derived from an EMBL/GenBank/DDBJ whole genome shotgun (WGS) entry which is preliminary data.</text>
</comment>
<organism evidence="1 2">
    <name type="scientific">Sphingomonas citri</name>
    <dbReference type="NCBI Taxonomy" id="2862499"/>
    <lineage>
        <taxon>Bacteria</taxon>
        <taxon>Pseudomonadati</taxon>
        <taxon>Pseudomonadota</taxon>
        <taxon>Alphaproteobacteria</taxon>
        <taxon>Sphingomonadales</taxon>
        <taxon>Sphingomonadaceae</taxon>
        <taxon>Sphingomonas</taxon>
    </lineage>
</organism>
<dbReference type="Proteomes" id="UP000759103">
    <property type="component" value="Unassembled WGS sequence"/>
</dbReference>
<keyword evidence="2" id="KW-1185">Reference proteome</keyword>
<dbReference type="RefSeq" id="WP_219747722.1">
    <property type="nucleotide sequence ID" value="NZ_JAHXZN010000001.1"/>
</dbReference>
<protein>
    <submittedName>
        <fullName evidence="1">Uncharacterized protein</fullName>
    </submittedName>
</protein>
<dbReference type="EMBL" id="JAHXZN010000001">
    <property type="protein sequence ID" value="MBW6530350.1"/>
    <property type="molecule type" value="Genomic_DNA"/>
</dbReference>
<sequence>MSLLVAAAFMTWLRASAPRTVADDCVDRHHAVGSKTPAAKSIPVTIYSDGDTVLEPQMEYATG</sequence>